<organism evidence="2 3">
    <name type="scientific">Acetobacter lambici</name>
    <dbReference type="NCBI Taxonomy" id="1332824"/>
    <lineage>
        <taxon>Bacteria</taxon>
        <taxon>Pseudomonadati</taxon>
        <taxon>Pseudomonadota</taxon>
        <taxon>Alphaproteobacteria</taxon>
        <taxon>Acetobacterales</taxon>
        <taxon>Acetobacteraceae</taxon>
        <taxon>Acetobacter</taxon>
    </lineage>
</organism>
<dbReference type="EMBL" id="JAMYZZ010000009">
    <property type="protein sequence ID" value="MCP1258334.1"/>
    <property type="molecule type" value="Genomic_DNA"/>
</dbReference>
<evidence type="ECO:0000313" key="3">
    <source>
        <dbReference type="Proteomes" id="UP001523528"/>
    </source>
</evidence>
<reference evidence="2 3" key="1">
    <citation type="submission" date="2022-06" db="EMBL/GenBank/DDBJ databases">
        <title>Acetobacer genomes from food samples.</title>
        <authorList>
            <person name="Sombolestani A."/>
        </authorList>
    </citation>
    <scope>NUCLEOTIDE SEQUENCE [LARGE SCALE GENOMIC DNA]</scope>
    <source>
        <strain evidence="2 3">R-83285</strain>
    </source>
</reference>
<gene>
    <name evidence="2" type="ORF">NKW50_06990</name>
</gene>
<dbReference type="RefSeq" id="WP_253543811.1">
    <property type="nucleotide sequence ID" value="NZ_JAMYZY010000028.1"/>
</dbReference>
<feature type="domain" description="DUF4145" evidence="1">
    <location>
        <begin position="128"/>
        <end position="205"/>
    </location>
</feature>
<accession>A0ABT1EZF9</accession>
<proteinExistence type="predicted"/>
<keyword evidence="3" id="KW-1185">Reference proteome</keyword>
<evidence type="ECO:0000313" key="2">
    <source>
        <dbReference type="EMBL" id="MCP1258334.1"/>
    </source>
</evidence>
<dbReference type="InterPro" id="IPR025285">
    <property type="entry name" value="DUF4145"/>
</dbReference>
<name>A0ABT1EZF9_9PROT</name>
<evidence type="ECO:0000259" key="1">
    <source>
        <dbReference type="Pfam" id="PF13643"/>
    </source>
</evidence>
<comment type="caution">
    <text evidence="2">The sequence shown here is derived from an EMBL/GenBank/DDBJ whole genome shotgun (WGS) entry which is preliminary data.</text>
</comment>
<protein>
    <submittedName>
        <fullName evidence="2">DUF4145 domain-containing protein</fullName>
    </submittedName>
</protein>
<sequence>MSQFSFRLKCPYCRSDSTFQISSIFTPAAQQEDAKYYSVSAICGHYTCYGPVALRTVAIDHDRMWQAANILRYNNIPYAPHTQDISPYFRILEQWPPEPAPDIPDFLSDKVANVFQQAEETRFGKQNLLSAIGYRSALDLATKDVSPLPDSTKIEMLGARLGRLSKEGHLTQSLGEWAEHIGFLGNASTHDGDQLTNSELDELAMLTKMTLIYLFTLPETIKRLRGTPTIGHSDIDPESLAARFKRWIGFKPRLTKLGKSSS</sequence>
<dbReference type="Pfam" id="PF13643">
    <property type="entry name" value="DUF4145"/>
    <property type="match status" value="1"/>
</dbReference>
<dbReference type="Proteomes" id="UP001523528">
    <property type="component" value="Unassembled WGS sequence"/>
</dbReference>